<dbReference type="EMBL" id="CACRUB010000052">
    <property type="protein sequence ID" value="VYU69244.1"/>
    <property type="molecule type" value="Genomic_DNA"/>
</dbReference>
<evidence type="ECO:0008006" key="2">
    <source>
        <dbReference type="Google" id="ProtNLM"/>
    </source>
</evidence>
<sequence length="99" mass="11373">MAANYAAKLQEVDSNTIPLYLAQYYFTRGDSEQAFAMLNKYTDYVAADPNTWQQSFDVIMQYYQDEPVYLEGVKALYQKMQNRNEKNMGTLSLSNGTIA</sequence>
<proteinExistence type="predicted"/>
<gene>
    <name evidence="1" type="ORF">FPLFYP42_03442</name>
</gene>
<name>A0A6N3GXC1_FLAPL</name>
<evidence type="ECO:0000313" key="1">
    <source>
        <dbReference type="EMBL" id="VYU69244.1"/>
    </source>
</evidence>
<reference evidence="1" key="1">
    <citation type="submission" date="2019-11" db="EMBL/GenBank/DDBJ databases">
        <authorList>
            <person name="Feng L."/>
        </authorList>
    </citation>
    <scope>NUCLEOTIDE SEQUENCE</scope>
    <source>
        <strain evidence="1">FplautiiLFYP42</strain>
    </source>
</reference>
<accession>A0A6N3GXC1</accession>
<organism evidence="1">
    <name type="scientific">Flavonifractor plautii</name>
    <name type="common">Fusobacterium plautii</name>
    <dbReference type="NCBI Taxonomy" id="292800"/>
    <lineage>
        <taxon>Bacteria</taxon>
        <taxon>Bacillati</taxon>
        <taxon>Bacillota</taxon>
        <taxon>Clostridia</taxon>
        <taxon>Eubacteriales</taxon>
        <taxon>Oscillospiraceae</taxon>
        <taxon>Flavonifractor</taxon>
    </lineage>
</organism>
<dbReference type="RefSeq" id="WP_156622326.1">
    <property type="nucleotide sequence ID" value="NZ_CACRUB010000052.1"/>
</dbReference>
<protein>
    <recommendedName>
        <fullName evidence="2">Tetratricopeptide repeat protein</fullName>
    </recommendedName>
</protein>
<dbReference type="AlphaFoldDB" id="A0A6N3GXC1"/>